<name>A0A7S1DCC6_CYCTE</name>
<dbReference type="AlphaFoldDB" id="A0A7S1DCC6"/>
<gene>
    <name evidence="1" type="ORF">CTEN0397_LOCUS14960</name>
</gene>
<organism evidence="1">
    <name type="scientific">Cyclophora tenuis</name>
    <name type="common">Marine diatom</name>
    <dbReference type="NCBI Taxonomy" id="216820"/>
    <lineage>
        <taxon>Eukaryota</taxon>
        <taxon>Sar</taxon>
        <taxon>Stramenopiles</taxon>
        <taxon>Ochrophyta</taxon>
        <taxon>Bacillariophyta</taxon>
        <taxon>Fragilariophyceae</taxon>
        <taxon>Fragilariophycidae</taxon>
        <taxon>Cyclophorales</taxon>
        <taxon>Cyclophoraceae</taxon>
        <taxon>Cyclophora</taxon>
    </lineage>
</organism>
<proteinExistence type="predicted"/>
<protein>
    <submittedName>
        <fullName evidence="1">Uncharacterized protein</fullName>
    </submittedName>
</protein>
<sequence>MLAMYRTMKQTGIPVFAGFTIDEIVQKGCKYFKDAIDAGEVALAAINEEEGWSTNYLIFMQQLSNRYFNRAMFLLTVRGDHPQPDDAKSQGLMDLSTCKDMDREVVDNGEREGFKGSFNEYFELLLSRIRGMLTLIKLGCCEEDEWGLEELFEDARVALMGALDEPKHALFVQMEPAGQMQRLDFALIDYLLTTSPLAPTSSQEEEAARIAIRMLVEDEYVIGEAGSVALKALIDRVKGMSADELGGEDPSDVQAKLFQYRHKVTEAISLQFSKSEELRRASYYACNAGDFTMEFF</sequence>
<reference evidence="1" key="1">
    <citation type="submission" date="2021-01" db="EMBL/GenBank/DDBJ databases">
        <authorList>
            <person name="Corre E."/>
            <person name="Pelletier E."/>
            <person name="Niang G."/>
            <person name="Scheremetjew M."/>
            <person name="Finn R."/>
            <person name="Kale V."/>
            <person name="Holt S."/>
            <person name="Cochrane G."/>
            <person name="Meng A."/>
            <person name="Brown T."/>
            <person name="Cohen L."/>
        </authorList>
    </citation>
    <scope>NUCLEOTIDE SEQUENCE</scope>
    <source>
        <strain evidence="1">ECT3854</strain>
    </source>
</reference>
<accession>A0A7S1DCC6</accession>
<evidence type="ECO:0000313" key="1">
    <source>
        <dbReference type="EMBL" id="CAD8943890.1"/>
    </source>
</evidence>
<dbReference type="EMBL" id="HBFW01023196">
    <property type="protein sequence ID" value="CAD8943890.1"/>
    <property type="molecule type" value="Transcribed_RNA"/>
</dbReference>